<dbReference type="HOGENOM" id="CLU_3385648_0_0_1"/>
<dbReference type="AlphaFoldDB" id="K3XUJ8"/>
<dbReference type="EMBL" id="AGNK02003467">
    <property type="status" value="NOT_ANNOTATED_CDS"/>
    <property type="molecule type" value="Genomic_DNA"/>
</dbReference>
<evidence type="ECO:0000313" key="1">
    <source>
        <dbReference type="EnsemblPlants" id="KQL08736"/>
    </source>
</evidence>
<organism evidence="1 2">
    <name type="scientific">Setaria italica</name>
    <name type="common">Foxtail millet</name>
    <name type="synonym">Panicum italicum</name>
    <dbReference type="NCBI Taxonomy" id="4555"/>
    <lineage>
        <taxon>Eukaryota</taxon>
        <taxon>Viridiplantae</taxon>
        <taxon>Streptophyta</taxon>
        <taxon>Embryophyta</taxon>
        <taxon>Tracheophyta</taxon>
        <taxon>Spermatophyta</taxon>
        <taxon>Magnoliopsida</taxon>
        <taxon>Liliopsida</taxon>
        <taxon>Poales</taxon>
        <taxon>Poaceae</taxon>
        <taxon>PACMAD clade</taxon>
        <taxon>Panicoideae</taxon>
        <taxon>Panicodae</taxon>
        <taxon>Paniceae</taxon>
        <taxon>Cenchrinae</taxon>
        <taxon>Setaria</taxon>
    </lineage>
</organism>
<proteinExistence type="predicted"/>
<evidence type="ECO:0000313" key="2">
    <source>
        <dbReference type="Proteomes" id="UP000004995"/>
    </source>
</evidence>
<sequence length="33" mass="3821">MLGSAIQLFSMLTFMMQLFLQAETTFSFGKLRM</sequence>
<dbReference type="Proteomes" id="UP000004995">
    <property type="component" value="Unassembled WGS sequence"/>
</dbReference>
<dbReference type="InParanoid" id="K3XUJ8"/>
<reference evidence="2" key="1">
    <citation type="journal article" date="2012" name="Nat. Biotechnol.">
        <title>Reference genome sequence of the model plant Setaria.</title>
        <authorList>
            <person name="Bennetzen J.L."/>
            <person name="Schmutz J."/>
            <person name="Wang H."/>
            <person name="Percifield R."/>
            <person name="Hawkins J."/>
            <person name="Pontaroli A.C."/>
            <person name="Estep M."/>
            <person name="Feng L."/>
            <person name="Vaughn J.N."/>
            <person name="Grimwood J."/>
            <person name="Jenkins J."/>
            <person name="Barry K."/>
            <person name="Lindquist E."/>
            <person name="Hellsten U."/>
            <person name="Deshpande S."/>
            <person name="Wang X."/>
            <person name="Wu X."/>
            <person name="Mitros T."/>
            <person name="Triplett J."/>
            <person name="Yang X."/>
            <person name="Ye C.Y."/>
            <person name="Mauro-Herrera M."/>
            <person name="Wang L."/>
            <person name="Li P."/>
            <person name="Sharma M."/>
            <person name="Sharma R."/>
            <person name="Ronald P.C."/>
            <person name="Panaud O."/>
            <person name="Kellogg E.A."/>
            <person name="Brutnell T.P."/>
            <person name="Doust A.N."/>
            <person name="Tuskan G.A."/>
            <person name="Rokhsar D."/>
            <person name="Devos K.M."/>
        </authorList>
    </citation>
    <scope>NUCLEOTIDE SEQUENCE [LARGE SCALE GENOMIC DNA]</scope>
    <source>
        <strain evidence="2">cv. Yugu1</strain>
    </source>
</reference>
<accession>K3XUJ8</accession>
<dbReference type="EnsemblPlants" id="KQL08736">
    <property type="protein sequence ID" value="KQL08736"/>
    <property type="gene ID" value="SETIT_005605mg"/>
</dbReference>
<reference evidence="1" key="2">
    <citation type="submission" date="2018-08" db="UniProtKB">
        <authorList>
            <consortium name="EnsemblPlants"/>
        </authorList>
    </citation>
    <scope>IDENTIFICATION</scope>
    <source>
        <strain evidence="1">Yugu1</strain>
    </source>
</reference>
<name>K3XUJ8_SETIT</name>
<dbReference type="Gramene" id="KQL08736">
    <property type="protein sequence ID" value="KQL08736"/>
    <property type="gene ID" value="SETIT_005605mg"/>
</dbReference>
<protein>
    <submittedName>
        <fullName evidence="1">Uncharacterized protein</fullName>
    </submittedName>
</protein>
<keyword evidence="2" id="KW-1185">Reference proteome</keyword>